<feature type="region of interest" description="Disordered" evidence="1">
    <location>
        <begin position="1"/>
        <end position="31"/>
    </location>
</feature>
<comment type="caution">
    <text evidence="3">The sequence shown here is derived from an EMBL/GenBank/DDBJ whole genome shotgun (WGS) entry which is preliminary data.</text>
</comment>
<dbReference type="PANTHER" id="PTHR13097:SF7">
    <property type="entry name" value="GENERAL TRANSCRIPTION FACTOR IIE SUBUNIT 1"/>
    <property type="match status" value="1"/>
</dbReference>
<dbReference type="InterPro" id="IPR039997">
    <property type="entry name" value="TFE"/>
</dbReference>
<dbReference type="eggNOG" id="ENOG502S9XS">
    <property type="taxonomic scope" value="Eukaryota"/>
</dbReference>
<feature type="compositionally biased region" description="Gly residues" evidence="1">
    <location>
        <begin position="17"/>
        <end position="26"/>
    </location>
</feature>
<dbReference type="EMBL" id="AFNH02000420">
    <property type="protein sequence ID" value="EZG70561.1"/>
    <property type="molecule type" value="Genomic_DNA"/>
</dbReference>
<feature type="compositionally biased region" description="Polar residues" evidence="1">
    <location>
        <begin position="260"/>
        <end position="269"/>
    </location>
</feature>
<evidence type="ECO:0000256" key="1">
    <source>
        <dbReference type="SAM" id="MobiDB-lite"/>
    </source>
</evidence>
<organism evidence="3 4">
    <name type="scientific">Gregarina niphandrodes</name>
    <name type="common">Septate eugregarine</name>
    <dbReference type="NCBI Taxonomy" id="110365"/>
    <lineage>
        <taxon>Eukaryota</taxon>
        <taxon>Sar</taxon>
        <taxon>Alveolata</taxon>
        <taxon>Apicomplexa</taxon>
        <taxon>Conoidasida</taxon>
        <taxon>Gregarinasina</taxon>
        <taxon>Eugregarinorida</taxon>
        <taxon>Gregarinidae</taxon>
        <taxon>Gregarina</taxon>
    </lineage>
</organism>
<name>A0A023B905_GRENI</name>
<feature type="domain" description="Transcription initiation factor IIE subunit alpha N-terminal" evidence="2">
    <location>
        <begin position="62"/>
        <end position="206"/>
    </location>
</feature>
<keyword evidence="4" id="KW-1185">Reference proteome</keyword>
<evidence type="ECO:0000259" key="2">
    <source>
        <dbReference type="SMART" id="SM00531"/>
    </source>
</evidence>
<feature type="region of interest" description="Disordered" evidence="1">
    <location>
        <begin position="441"/>
        <end position="462"/>
    </location>
</feature>
<accession>A0A023B905</accession>
<dbReference type="AlphaFoldDB" id="A0A023B905"/>
<dbReference type="OrthoDB" id="332488at2759"/>
<dbReference type="InterPro" id="IPR002853">
    <property type="entry name" value="TFIIE_asu"/>
</dbReference>
<protein>
    <recommendedName>
        <fullName evidence="2">Transcription initiation factor IIE subunit alpha N-terminal domain-containing protein</fullName>
    </recommendedName>
</protein>
<feature type="region of interest" description="Disordered" evidence="1">
    <location>
        <begin position="367"/>
        <end position="411"/>
    </location>
</feature>
<dbReference type="GeneID" id="22912040"/>
<gene>
    <name evidence="3" type="ORF">GNI_055240</name>
</gene>
<dbReference type="VEuPathDB" id="CryptoDB:GNI_055240"/>
<dbReference type="RefSeq" id="XP_011129918.1">
    <property type="nucleotide sequence ID" value="XM_011131616.1"/>
</dbReference>
<feature type="compositionally biased region" description="Low complexity" evidence="1">
    <location>
        <begin position="441"/>
        <end position="453"/>
    </location>
</feature>
<dbReference type="GO" id="GO:0005673">
    <property type="term" value="C:transcription factor TFIIE complex"/>
    <property type="evidence" value="ECO:0007669"/>
    <property type="project" value="TreeGrafter"/>
</dbReference>
<dbReference type="GO" id="GO:0006367">
    <property type="term" value="P:transcription initiation at RNA polymerase II promoter"/>
    <property type="evidence" value="ECO:0007669"/>
    <property type="project" value="InterPro"/>
</dbReference>
<feature type="region of interest" description="Disordered" evidence="1">
    <location>
        <begin position="232"/>
        <end position="278"/>
    </location>
</feature>
<dbReference type="SMART" id="SM00531">
    <property type="entry name" value="TFIIE"/>
    <property type="match status" value="1"/>
</dbReference>
<dbReference type="PANTHER" id="PTHR13097">
    <property type="entry name" value="TRANSCRIPTION INITIATION FACTOR IIE, ALPHA SUBUNIT"/>
    <property type="match status" value="1"/>
</dbReference>
<evidence type="ECO:0000313" key="3">
    <source>
        <dbReference type="EMBL" id="EZG70561.1"/>
    </source>
</evidence>
<dbReference type="Proteomes" id="UP000019763">
    <property type="component" value="Unassembled WGS sequence"/>
</dbReference>
<reference evidence="3" key="1">
    <citation type="submission" date="2013-12" db="EMBL/GenBank/DDBJ databases">
        <authorList>
            <person name="Omoto C.K."/>
            <person name="Sibley D."/>
            <person name="Venepally P."/>
            <person name="Hadjithomas M."/>
            <person name="Karamycheva S."/>
            <person name="Brunk B."/>
            <person name="Roos D."/>
            <person name="Caler E."/>
            <person name="Lorenzi H."/>
        </authorList>
    </citation>
    <scope>NUCLEOTIDE SEQUENCE</scope>
</reference>
<proteinExistence type="predicted"/>
<evidence type="ECO:0000313" key="4">
    <source>
        <dbReference type="Proteomes" id="UP000019763"/>
    </source>
</evidence>
<sequence length="509" mass="51748">MSSTGGGMNSAPSAGMPSGGGGGNGGAASSSSSGNGGASLIPYQPKVFCGFIALVGRLFYDDAGIVLLDFFAKEQRAFSEAELKEVLRWRENLLLQQLAKLEQQLLLERVIEAERGSRTVYLWRLHPHVCVAIEWRLKSLLEALQSEVDTATQQNTLVCPQCQVNVSLLDAACGPKALEDDHPLCSVCQSKLTTCNSEQARQLAEDRLARAHKSLDGLRTYLARVKNMEVPSFTSERYQPPAEPANEPCAQEAKPPNPQPSKDNTSSSAVGGVDGESSDVSRAIPWFMPAQTPGAGAGAVPMAMAAGAGSGPQATKSQAAVSFGRSGSRHSMASAALSASSALASASRAGAFESALGASSLHGAPSLSGTSFSGQPLTGQSLTGQSLTGQSLTGQSLTGTFGSMGLGSTPTGLVSGPLPGMGTPMGISPLGVGRTPLSLSLAPGGSGSQVSGSGLSGPGAFGAHKTTIKPKISLTATGPGLGASMRLQGSLLGAAPKPFSLPLKGARSE</sequence>